<evidence type="ECO:0000313" key="4">
    <source>
        <dbReference type="Proteomes" id="UP000053647"/>
    </source>
</evidence>
<evidence type="ECO:0000313" key="3">
    <source>
        <dbReference type="EMBL" id="KIJ07207.1"/>
    </source>
</evidence>
<dbReference type="Proteomes" id="UP000053647">
    <property type="component" value="Unassembled WGS sequence"/>
</dbReference>
<organism evidence="3 4">
    <name type="scientific">Paxillus involutus ATCC 200175</name>
    <dbReference type="NCBI Taxonomy" id="664439"/>
    <lineage>
        <taxon>Eukaryota</taxon>
        <taxon>Fungi</taxon>
        <taxon>Dikarya</taxon>
        <taxon>Basidiomycota</taxon>
        <taxon>Agaricomycotina</taxon>
        <taxon>Agaricomycetes</taxon>
        <taxon>Agaricomycetidae</taxon>
        <taxon>Boletales</taxon>
        <taxon>Paxilineae</taxon>
        <taxon>Paxillaceae</taxon>
        <taxon>Paxillus</taxon>
    </lineage>
</organism>
<dbReference type="EMBL" id="KN819979">
    <property type="protein sequence ID" value="KIJ07207.1"/>
    <property type="molecule type" value="Genomic_DNA"/>
</dbReference>
<dbReference type="OrthoDB" id="10402887at2759"/>
<sequence length="151" mass="16578">MKKMFLKATSSRSHAVIFAADPTPTPPSSGAIQLRTVIGIVLGLTGFVLLLFSFSFIYRRCFPSESTSRGSQQRTHPRHASRRRPRAPHFDYPVAAVSRSEPANGLGAPPPYEGLRLPPYTEQSLPHTGQSSPLTEQNPELNSPPMARLEV</sequence>
<gene>
    <name evidence="3" type="ORF">PAXINDRAFT_158500</name>
</gene>
<name>A0A0C9TGV4_PAXIN</name>
<keyword evidence="2" id="KW-1133">Transmembrane helix</keyword>
<dbReference type="AlphaFoldDB" id="A0A0C9TGV4"/>
<reference evidence="3 4" key="1">
    <citation type="submission" date="2014-06" db="EMBL/GenBank/DDBJ databases">
        <authorList>
            <consortium name="DOE Joint Genome Institute"/>
            <person name="Kuo A."/>
            <person name="Kohler A."/>
            <person name="Nagy L.G."/>
            <person name="Floudas D."/>
            <person name="Copeland A."/>
            <person name="Barry K.W."/>
            <person name="Cichocki N."/>
            <person name="Veneault-Fourrey C."/>
            <person name="LaButti K."/>
            <person name="Lindquist E.A."/>
            <person name="Lipzen A."/>
            <person name="Lundell T."/>
            <person name="Morin E."/>
            <person name="Murat C."/>
            <person name="Sun H."/>
            <person name="Tunlid A."/>
            <person name="Henrissat B."/>
            <person name="Grigoriev I.V."/>
            <person name="Hibbett D.S."/>
            <person name="Martin F."/>
            <person name="Nordberg H.P."/>
            <person name="Cantor M.N."/>
            <person name="Hua S.X."/>
        </authorList>
    </citation>
    <scope>NUCLEOTIDE SEQUENCE [LARGE SCALE GENOMIC DNA]</scope>
    <source>
        <strain evidence="3 4">ATCC 200175</strain>
    </source>
</reference>
<keyword evidence="2" id="KW-0472">Membrane</keyword>
<feature type="region of interest" description="Disordered" evidence="1">
    <location>
        <begin position="65"/>
        <end position="151"/>
    </location>
</feature>
<evidence type="ECO:0000256" key="1">
    <source>
        <dbReference type="SAM" id="MobiDB-lite"/>
    </source>
</evidence>
<feature type="compositionally biased region" description="Basic residues" evidence="1">
    <location>
        <begin position="75"/>
        <end position="87"/>
    </location>
</feature>
<accession>A0A0C9TGV4</accession>
<dbReference type="HOGENOM" id="CLU_1778070_0_0_1"/>
<feature type="compositionally biased region" description="Polar residues" evidence="1">
    <location>
        <begin position="121"/>
        <end position="141"/>
    </location>
</feature>
<reference evidence="4" key="2">
    <citation type="submission" date="2015-01" db="EMBL/GenBank/DDBJ databases">
        <title>Evolutionary Origins and Diversification of the Mycorrhizal Mutualists.</title>
        <authorList>
            <consortium name="DOE Joint Genome Institute"/>
            <consortium name="Mycorrhizal Genomics Consortium"/>
            <person name="Kohler A."/>
            <person name="Kuo A."/>
            <person name="Nagy L.G."/>
            <person name="Floudas D."/>
            <person name="Copeland A."/>
            <person name="Barry K.W."/>
            <person name="Cichocki N."/>
            <person name="Veneault-Fourrey C."/>
            <person name="LaButti K."/>
            <person name="Lindquist E.A."/>
            <person name="Lipzen A."/>
            <person name="Lundell T."/>
            <person name="Morin E."/>
            <person name="Murat C."/>
            <person name="Riley R."/>
            <person name="Ohm R."/>
            <person name="Sun H."/>
            <person name="Tunlid A."/>
            <person name="Henrissat B."/>
            <person name="Grigoriev I.V."/>
            <person name="Hibbett D.S."/>
            <person name="Martin F."/>
        </authorList>
    </citation>
    <scope>NUCLEOTIDE SEQUENCE [LARGE SCALE GENOMIC DNA]</scope>
    <source>
        <strain evidence="4">ATCC 200175</strain>
    </source>
</reference>
<evidence type="ECO:0000256" key="2">
    <source>
        <dbReference type="SAM" id="Phobius"/>
    </source>
</evidence>
<keyword evidence="4" id="KW-1185">Reference proteome</keyword>
<proteinExistence type="predicted"/>
<feature type="transmembrane region" description="Helical" evidence="2">
    <location>
        <begin position="37"/>
        <end position="58"/>
    </location>
</feature>
<keyword evidence="2" id="KW-0812">Transmembrane</keyword>
<protein>
    <submittedName>
        <fullName evidence="3">Uncharacterized protein</fullName>
    </submittedName>
</protein>